<dbReference type="PANTHER" id="PTHR43708:SF8">
    <property type="entry name" value="OXIDOREDUCTASE"/>
    <property type="match status" value="1"/>
</dbReference>
<dbReference type="InterPro" id="IPR037175">
    <property type="entry name" value="KFase_sf"/>
</dbReference>
<dbReference type="SUPFAM" id="SSF55347">
    <property type="entry name" value="Glyceraldehyde-3-phosphate dehydrogenase-like, C-terminal domain"/>
    <property type="match status" value="1"/>
</dbReference>
<dbReference type="AlphaFoldDB" id="A0A5C6A207"/>
<dbReference type="Gene3D" id="3.50.30.50">
    <property type="entry name" value="Putative cyclase"/>
    <property type="match status" value="1"/>
</dbReference>
<dbReference type="PANTHER" id="PTHR43708">
    <property type="entry name" value="CONSERVED EXPRESSED OXIDOREDUCTASE (EUROFUNG)"/>
    <property type="match status" value="1"/>
</dbReference>
<comment type="caution">
    <text evidence="3">The sequence shown here is derived from an EMBL/GenBank/DDBJ whole genome shotgun (WGS) entry which is preliminary data.</text>
</comment>
<dbReference type="InterPro" id="IPR000683">
    <property type="entry name" value="Gfo/Idh/MocA-like_OxRdtase_N"/>
</dbReference>
<keyword evidence="3" id="KW-0378">Hydrolase</keyword>
<dbReference type="RefSeq" id="WP_231603261.1">
    <property type="nucleotide sequence ID" value="NZ_SJPM01000009.1"/>
</dbReference>
<name>A0A5C6A207_9BACT</name>
<dbReference type="InterPro" id="IPR036291">
    <property type="entry name" value="NAD(P)-bd_dom_sf"/>
</dbReference>
<dbReference type="InterPro" id="IPR051317">
    <property type="entry name" value="Gfo/Idh/MocA_oxidoreduct"/>
</dbReference>
<dbReference type="Pfam" id="PF01408">
    <property type="entry name" value="GFO_IDH_MocA"/>
    <property type="match status" value="1"/>
</dbReference>
<dbReference type="InterPro" id="IPR055170">
    <property type="entry name" value="GFO_IDH_MocA-like_dom"/>
</dbReference>
<evidence type="ECO:0000313" key="4">
    <source>
        <dbReference type="Proteomes" id="UP000316213"/>
    </source>
</evidence>
<dbReference type="Pfam" id="PF04199">
    <property type="entry name" value="Cyclase"/>
    <property type="match status" value="1"/>
</dbReference>
<proteinExistence type="predicted"/>
<dbReference type="SUPFAM" id="SSF102198">
    <property type="entry name" value="Putative cyclase"/>
    <property type="match status" value="1"/>
</dbReference>
<feature type="domain" description="GFO/IDH/MocA-like oxidoreductase" evidence="2">
    <location>
        <begin position="134"/>
        <end position="250"/>
    </location>
</feature>
<reference evidence="3 4" key="1">
    <citation type="submission" date="2019-02" db="EMBL/GenBank/DDBJ databases">
        <title>Deep-cultivation of Planctomycetes and their phenomic and genomic characterization uncovers novel biology.</title>
        <authorList>
            <person name="Wiegand S."/>
            <person name="Jogler M."/>
            <person name="Boedeker C."/>
            <person name="Pinto D."/>
            <person name="Vollmers J."/>
            <person name="Rivas-Marin E."/>
            <person name="Kohn T."/>
            <person name="Peeters S.H."/>
            <person name="Heuer A."/>
            <person name="Rast P."/>
            <person name="Oberbeckmann S."/>
            <person name="Bunk B."/>
            <person name="Jeske O."/>
            <person name="Meyerdierks A."/>
            <person name="Storesund J.E."/>
            <person name="Kallscheuer N."/>
            <person name="Luecker S."/>
            <person name="Lage O.M."/>
            <person name="Pohl T."/>
            <person name="Merkel B.J."/>
            <person name="Hornburger P."/>
            <person name="Mueller R.-W."/>
            <person name="Bruemmer F."/>
            <person name="Labrenz M."/>
            <person name="Spormann A.M."/>
            <person name="Op Den Camp H."/>
            <person name="Overmann J."/>
            <person name="Amann R."/>
            <person name="Jetten M.S.M."/>
            <person name="Mascher T."/>
            <person name="Medema M.H."/>
            <person name="Devos D.P."/>
            <person name="Kaster A.-K."/>
            <person name="Ovreas L."/>
            <person name="Rohde M."/>
            <person name="Galperin M.Y."/>
            <person name="Jogler C."/>
        </authorList>
    </citation>
    <scope>NUCLEOTIDE SEQUENCE [LARGE SCALE GENOMIC DNA]</scope>
    <source>
        <strain evidence="3 4">Pla100</strain>
    </source>
</reference>
<dbReference type="InterPro" id="IPR007325">
    <property type="entry name" value="KFase/CYL"/>
</dbReference>
<dbReference type="GO" id="GO:0000166">
    <property type="term" value="F:nucleotide binding"/>
    <property type="evidence" value="ECO:0007669"/>
    <property type="project" value="InterPro"/>
</dbReference>
<organism evidence="3 4">
    <name type="scientific">Neorhodopirellula pilleata</name>
    <dbReference type="NCBI Taxonomy" id="2714738"/>
    <lineage>
        <taxon>Bacteria</taxon>
        <taxon>Pseudomonadati</taxon>
        <taxon>Planctomycetota</taxon>
        <taxon>Planctomycetia</taxon>
        <taxon>Pirellulales</taxon>
        <taxon>Pirellulaceae</taxon>
        <taxon>Neorhodopirellula</taxon>
    </lineage>
</organism>
<protein>
    <submittedName>
        <fullName evidence="3">Kynurenine formamidase</fullName>
        <ecNumber evidence="3">3.5.1.9</ecNumber>
    </submittedName>
</protein>
<sequence>MNRSGQRNGLLIGAGYFSEFHLDAWRRLEGANIIAVCDLDREKAEKMAVKFGIDRVHDDVAEALRSSDLDFVDIATGPGGRAELVLEVLERGLPIICQKPLANEYATAERIMKAAEAHDQVFMVHENFRFQPWHREIKRLLTEGVIGRRLHSLTMRTRMGDGWSEDAYSARQPYFRTMPRLLVHETGVHFIDTFRYLGGEVTQCFAQLKRLNPAIVGEDAGVIQLTLQSGATAIWDANRYNESGSDDPRYTFGEMWVEADGGTISLAGDGTITVDPIGKPVYVHDYVHSRDGFAGDCVAACQQHFLDVLDGKSKCETAPQEYRKTLQAVEAVYESARRNHPVILRSLESRLQISTSLREGRAKRGEGRRVIDLSLPMTDSMPGFGIAIAKSIENEGWNATTLTMYSHTGTHMDAPRHFVPDGDTLDQQVLSACCGPARLVNLADSAPRRSIGIEDVTAAIGQVYPGDRLLFRTDWHRRFGTPAYRNELPRISLELARWLVQHEVALIGVEPPSVADVNNLAELTDVHQTLFVGGVVIVEGLAHLDSIDVDEFEFVALPLNVVGGDGCPVRAIAIVDSRRHS</sequence>
<evidence type="ECO:0000259" key="1">
    <source>
        <dbReference type="Pfam" id="PF01408"/>
    </source>
</evidence>
<dbReference type="EC" id="3.5.1.9" evidence="3"/>
<dbReference type="GO" id="GO:0019441">
    <property type="term" value="P:L-tryptophan catabolic process to kynurenine"/>
    <property type="evidence" value="ECO:0007669"/>
    <property type="project" value="InterPro"/>
</dbReference>
<gene>
    <name evidence="3" type="primary">kynB</name>
    <name evidence="3" type="ORF">Pla100_40970</name>
</gene>
<evidence type="ECO:0000313" key="3">
    <source>
        <dbReference type="EMBL" id="TWT93579.1"/>
    </source>
</evidence>
<evidence type="ECO:0000259" key="2">
    <source>
        <dbReference type="Pfam" id="PF22725"/>
    </source>
</evidence>
<dbReference type="GO" id="GO:0004061">
    <property type="term" value="F:arylformamidase activity"/>
    <property type="evidence" value="ECO:0007669"/>
    <property type="project" value="UniProtKB-EC"/>
</dbReference>
<feature type="domain" description="Gfo/Idh/MocA-like oxidoreductase N-terminal" evidence="1">
    <location>
        <begin position="10"/>
        <end position="124"/>
    </location>
</feature>
<dbReference type="EMBL" id="SJPM01000009">
    <property type="protein sequence ID" value="TWT93579.1"/>
    <property type="molecule type" value="Genomic_DNA"/>
</dbReference>
<dbReference type="SUPFAM" id="SSF51735">
    <property type="entry name" value="NAD(P)-binding Rossmann-fold domains"/>
    <property type="match status" value="1"/>
</dbReference>
<dbReference type="Proteomes" id="UP000316213">
    <property type="component" value="Unassembled WGS sequence"/>
</dbReference>
<dbReference type="Pfam" id="PF22725">
    <property type="entry name" value="GFO_IDH_MocA_C3"/>
    <property type="match status" value="1"/>
</dbReference>
<dbReference type="Gene3D" id="3.30.360.10">
    <property type="entry name" value="Dihydrodipicolinate Reductase, domain 2"/>
    <property type="match status" value="1"/>
</dbReference>
<accession>A0A5C6A207</accession>
<dbReference type="Gene3D" id="3.40.50.720">
    <property type="entry name" value="NAD(P)-binding Rossmann-like Domain"/>
    <property type="match status" value="1"/>
</dbReference>
<keyword evidence="4" id="KW-1185">Reference proteome</keyword>